<dbReference type="InterPro" id="IPR021255">
    <property type="entry name" value="DUF2807"/>
</dbReference>
<feature type="chain" id="PRO_5011705168" evidence="1">
    <location>
        <begin position="21"/>
        <end position="243"/>
    </location>
</feature>
<organism evidence="3 4">
    <name type="scientific">Salegentibacter flavus</name>
    <dbReference type="NCBI Taxonomy" id="287099"/>
    <lineage>
        <taxon>Bacteria</taxon>
        <taxon>Pseudomonadati</taxon>
        <taxon>Bacteroidota</taxon>
        <taxon>Flavobacteriia</taxon>
        <taxon>Flavobacteriales</taxon>
        <taxon>Flavobacteriaceae</taxon>
        <taxon>Salegentibacter</taxon>
    </lineage>
</organism>
<dbReference type="PANTHER" id="PTHR39200:SF1">
    <property type="entry name" value="AUTO-TRANSPORTER ADHESIN HEAD GIN DOMAIN-CONTAINING PROTEIN-RELATED"/>
    <property type="match status" value="1"/>
</dbReference>
<protein>
    <submittedName>
        <fullName evidence="3">Putative auto-transporter adhesin, head GIN domain</fullName>
    </submittedName>
</protein>
<keyword evidence="1" id="KW-0732">Signal</keyword>
<proteinExistence type="predicted"/>
<name>A0A1I5BSI2_9FLAO</name>
<dbReference type="OrthoDB" id="5585143at2"/>
<gene>
    <name evidence="3" type="ORF">SAMN05660413_02519</name>
</gene>
<dbReference type="RefSeq" id="WP_093410287.1">
    <property type="nucleotide sequence ID" value="NZ_FOVL01000016.1"/>
</dbReference>
<evidence type="ECO:0000313" key="4">
    <source>
        <dbReference type="Proteomes" id="UP000199153"/>
    </source>
</evidence>
<evidence type="ECO:0000259" key="2">
    <source>
        <dbReference type="Pfam" id="PF10988"/>
    </source>
</evidence>
<evidence type="ECO:0000256" key="1">
    <source>
        <dbReference type="SAM" id="SignalP"/>
    </source>
</evidence>
<feature type="domain" description="Putative auto-transporter adhesin head GIN" evidence="2">
    <location>
        <begin position="43"/>
        <end position="227"/>
    </location>
</feature>
<reference evidence="3 4" key="1">
    <citation type="submission" date="2016-10" db="EMBL/GenBank/DDBJ databases">
        <authorList>
            <person name="de Groot N.N."/>
        </authorList>
    </citation>
    <scope>NUCLEOTIDE SEQUENCE [LARGE SCALE GENOMIC DNA]</scope>
    <source>
        <strain evidence="3 4">DSM 17794</strain>
    </source>
</reference>
<dbReference type="Gene3D" id="2.160.20.120">
    <property type="match status" value="1"/>
</dbReference>
<dbReference type="STRING" id="287099.SAMN05660413_02519"/>
<feature type="signal peptide" evidence="1">
    <location>
        <begin position="1"/>
        <end position="20"/>
    </location>
</feature>
<sequence length="243" mass="26288">MKRSILFLATLLFSFNSANAQFWKNETVKGNGNTTTENRSTSDYDEIYLVGSMDVELVAGKEGEIKVEAESNLMEYIITEVKNGTLRIKPADKINLQPSRNKSIKVTVPFKDINEVKLTGSGDLWNSAPIKAKSFKTSLTGSGNLNLNLDVDSLESQITGSGDTMLRGKSNYFECKVTGSGDFQAFDLTAEEVKAMVMGSGDIEVFASASLDAKVMGSGDILYKGNPDKQNFKAMGSGAISSK</sequence>
<dbReference type="AlphaFoldDB" id="A0A1I5BSI2"/>
<evidence type="ECO:0000313" key="3">
    <source>
        <dbReference type="EMBL" id="SFN77331.1"/>
    </source>
</evidence>
<keyword evidence="4" id="KW-1185">Reference proteome</keyword>
<dbReference type="Proteomes" id="UP000199153">
    <property type="component" value="Unassembled WGS sequence"/>
</dbReference>
<accession>A0A1I5BSI2</accession>
<dbReference type="PANTHER" id="PTHR39200">
    <property type="entry name" value="HYPOTHETICAL EXPORTED PROTEIN"/>
    <property type="match status" value="1"/>
</dbReference>
<dbReference type="Pfam" id="PF10988">
    <property type="entry name" value="DUF2807"/>
    <property type="match status" value="1"/>
</dbReference>
<dbReference type="EMBL" id="FOVL01000016">
    <property type="protein sequence ID" value="SFN77331.1"/>
    <property type="molecule type" value="Genomic_DNA"/>
</dbReference>